<proteinExistence type="predicted"/>
<gene>
    <name evidence="1" type="ORF">LWI28_024064</name>
</gene>
<dbReference type="EMBL" id="JAJSOW010000100">
    <property type="protein sequence ID" value="KAI9187071.1"/>
    <property type="molecule type" value="Genomic_DNA"/>
</dbReference>
<protein>
    <submittedName>
        <fullName evidence="1">Uncharacterized protein</fullName>
    </submittedName>
</protein>
<reference evidence="1" key="2">
    <citation type="submission" date="2023-02" db="EMBL/GenBank/DDBJ databases">
        <authorList>
            <person name="Swenson N.G."/>
            <person name="Wegrzyn J.L."/>
            <person name="Mcevoy S.L."/>
        </authorList>
    </citation>
    <scope>NUCLEOTIDE SEQUENCE</scope>
    <source>
        <strain evidence="1">91603</strain>
        <tissue evidence="1">Leaf</tissue>
    </source>
</reference>
<accession>A0AAD5J6M5</accession>
<dbReference type="Proteomes" id="UP001064489">
    <property type="component" value="Chromosome 3"/>
</dbReference>
<sequence length="127" mass="13862">MCSLNKPVDCSGNATGVKGSKSDASFLTVAHVELLHGVILHPLNSQDSIIFLIFFQSLISHSLVSHSQSQSLFAPGWGLCTRGCPGKADHELTQFKEIVLASDLPNELLYGRVGFLWGLHILKQAYR</sequence>
<comment type="caution">
    <text evidence="1">The sequence shown here is derived from an EMBL/GenBank/DDBJ whole genome shotgun (WGS) entry which is preliminary data.</text>
</comment>
<evidence type="ECO:0000313" key="2">
    <source>
        <dbReference type="Proteomes" id="UP001064489"/>
    </source>
</evidence>
<reference evidence="1" key="1">
    <citation type="journal article" date="2022" name="Plant J.">
        <title>Strategies of tolerance reflected in two North American maple genomes.</title>
        <authorList>
            <person name="McEvoy S.L."/>
            <person name="Sezen U.U."/>
            <person name="Trouern-Trend A."/>
            <person name="McMahon S.M."/>
            <person name="Schaberg P.G."/>
            <person name="Yang J."/>
            <person name="Wegrzyn J.L."/>
            <person name="Swenson N.G."/>
        </authorList>
    </citation>
    <scope>NUCLEOTIDE SEQUENCE</scope>
    <source>
        <strain evidence="1">91603</strain>
    </source>
</reference>
<dbReference type="AlphaFoldDB" id="A0AAD5J6M5"/>
<name>A0AAD5J6M5_ACENE</name>
<evidence type="ECO:0000313" key="1">
    <source>
        <dbReference type="EMBL" id="KAI9187071.1"/>
    </source>
</evidence>
<keyword evidence="2" id="KW-1185">Reference proteome</keyword>
<organism evidence="1 2">
    <name type="scientific">Acer negundo</name>
    <name type="common">Box elder</name>
    <dbReference type="NCBI Taxonomy" id="4023"/>
    <lineage>
        <taxon>Eukaryota</taxon>
        <taxon>Viridiplantae</taxon>
        <taxon>Streptophyta</taxon>
        <taxon>Embryophyta</taxon>
        <taxon>Tracheophyta</taxon>
        <taxon>Spermatophyta</taxon>
        <taxon>Magnoliopsida</taxon>
        <taxon>eudicotyledons</taxon>
        <taxon>Gunneridae</taxon>
        <taxon>Pentapetalae</taxon>
        <taxon>rosids</taxon>
        <taxon>malvids</taxon>
        <taxon>Sapindales</taxon>
        <taxon>Sapindaceae</taxon>
        <taxon>Hippocastanoideae</taxon>
        <taxon>Acereae</taxon>
        <taxon>Acer</taxon>
    </lineage>
</organism>